<accession>A0ABX2NRR4</accession>
<dbReference type="CDD" id="cd03224">
    <property type="entry name" value="ABC_TM1139_LivF_branched"/>
    <property type="match status" value="1"/>
</dbReference>
<dbReference type="Pfam" id="PF00005">
    <property type="entry name" value="ABC_tran"/>
    <property type="match status" value="1"/>
</dbReference>
<keyword evidence="4" id="KW-0472">Membrane</keyword>
<evidence type="ECO:0000256" key="6">
    <source>
        <dbReference type="ARBA" id="ARBA00022840"/>
    </source>
</evidence>
<evidence type="ECO:0000256" key="3">
    <source>
        <dbReference type="ARBA" id="ARBA00022475"/>
    </source>
</evidence>
<protein>
    <submittedName>
        <fullName evidence="9">ABC transporter ATP-binding protein</fullName>
    </submittedName>
</protein>
<dbReference type="GO" id="GO:0005524">
    <property type="term" value="F:ATP binding"/>
    <property type="evidence" value="ECO:0007669"/>
    <property type="project" value="UniProtKB-KW"/>
</dbReference>
<sequence>MSAITNHSTTIVSPTPGTPLFEARDIVAGYGDGRVLHGATLRVAEGETVALLGRNGSGRSTLLKTIMRLIDGTGSITMGGVALTRAKPHEVARAGIGYVPENRAIFPDLTVRENLAVGLPQRNRASRPGTGGPHWTEQEFFELFPNLQRRANVAGGVLSGGEQQMLTICRALMGEPRLLLIDEPTEGLSLAMIDQVAALIREAARRGVAILLVEQKLTIALDLCQRVNVMGHGQIVFDGSVPAFRSDPAIRNEWLEV</sequence>
<dbReference type="PANTHER" id="PTHR43820:SF2">
    <property type="entry name" value="ABC TRANSPORTER ATP-BINDING PROTEIN"/>
    <property type="match status" value="1"/>
</dbReference>
<keyword evidence="6 9" id="KW-0067">ATP-binding</keyword>
<dbReference type="Gene3D" id="3.40.50.300">
    <property type="entry name" value="P-loop containing nucleotide triphosphate hydrolases"/>
    <property type="match status" value="1"/>
</dbReference>
<dbReference type="PANTHER" id="PTHR43820">
    <property type="entry name" value="HIGH-AFFINITY BRANCHED-CHAIN AMINO ACID TRANSPORT ATP-BINDING PROTEIN LIVF"/>
    <property type="match status" value="1"/>
</dbReference>
<evidence type="ECO:0000256" key="7">
    <source>
        <dbReference type="ARBA" id="ARBA00022970"/>
    </source>
</evidence>
<keyword evidence="4" id="KW-0997">Cell inner membrane</keyword>
<evidence type="ECO:0000256" key="5">
    <source>
        <dbReference type="ARBA" id="ARBA00022741"/>
    </source>
</evidence>
<dbReference type="PROSITE" id="PS50893">
    <property type="entry name" value="ABC_TRANSPORTER_2"/>
    <property type="match status" value="1"/>
</dbReference>
<dbReference type="InterPro" id="IPR027417">
    <property type="entry name" value="P-loop_NTPase"/>
</dbReference>
<dbReference type="SMART" id="SM00382">
    <property type="entry name" value="AAA"/>
    <property type="match status" value="1"/>
</dbReference>
<dbReference type="Proteomes" id="UP000821598">
    <property type="component" value="Unassembled WGS sequence"/>
</dbReference>
<gene>
    <name evidence="9" type="ORF">FSB64_24320</name>
</gene>
<dbReference type="EMBL" id="VOMC01000027">
    <property type="protein sequence ID" value="NVI06827.1"/>
    <property type="molecule type" value="Genomic_DNA"/>
</dbReference>
<evidence type="ECO:0000256" key="2">
    <source>
        <dbReference type="ARBA" id="ARBA00022448"/>
    </source>
</evidence>
<dbReference type="InterPro" id="IPR003439">
    <property type="entry name" value="ABC_transporter-like_ATP-bd"/>
</dbReference>
<name>A0ABX2NRR4_9BURK</name>
<feature type="domain" description="ABC transporter" evidence="8">
    <location>
        <begin position="21"/>
        <end position="257"/>
    </location>
</feature>
<reference evidence="9 10" key="1">
    <citation type="submission" date="2019-08" db="EMBL/GenBank/DDBJ databases">
        <title>Paraburkholderia simonii sp. nov. and P. youngii sp. nov. Brazilian and Mexican Mimosa-associated rhizobia.</title>
        <authorList>
            <person name="Mavima L."/>
            <person name="Beukes C.W."/>
            <person name="Palmer M."/>
            <person name="De Meyer S.E."/>
            <person name="James E.K."/>
            <person name="Maluk M."/>
            <person name="Avontuur J.R."/>
            <person name="Chan W.Y."/>
            <person name="Venter S.N."/>
            <person name="Steenkamp E.T."/>
        </authorList>
    </citation>
    <scope>NUCLEOTIDE SEQUENCE [LARGE SCALE GENOMIC DNA]</scope>
    <source>
        <strain evidence="9 10">JPY454</strain>
    </source>
</reference>
<dbReference type="InterPro" id="IPR003593">
    <property type="entry name" value="AAA+_ATPase"/>
</dbReference>
<evidence type="ECO:0000313" key="10">
    <source>
        <dbReference type="Proteomes" id="UP000821598"/>
    </source>
</evidence>
<dbReference type="InterPro" id="IPR052156">
    <property type="entry name" value="BCAA_Transport_ATP-bd_LivF"/>
</dbReference>
<evidence type="ECO:0000256" key="4">
    <source>
        <dbReference type="ARBA" id="ARBA00022519"/>
    </source>
</evidence>
<dbReference type="InterPro" id="IPR017871">
    <property type="entry name" value="ABC_transporter-like_CS"/>
</dbReference>
<evidence type="ECO:0000256" key="1">
    <source>
        <dbReference type="ARBA" id="ARBA00005417"/>
    </source>
</evidence>
<organism evidence="9 10">
    <name type="scientific">Paraburkholderia youngii</name>
    <dbReference type="NCBI Taxonomy" id="2782701"/>
    <lineage>
        <taxon>Bacteria</taxon>
        <taxon>Pseudomonadati</taxon>
        <taxon>Pseudomonadota</taxon>
        <taxon>Betaproteobacteria</taxon>
        <taxon>Burkholderiales</taxon>
        <taxon>Burkholderiaceae</taxon>
        <taxon>Paraburkholderia</taxon>
    </lineage>
</organism>
<dbReference type="RefSeq" id="WP_176368112.1">
    <property type="nucleotide sequence ID" value="NZ_JBNDJL010000002.1"/>
</dbReference>
<comment type="caution">
    <text evidence="9">The sequence shown here is derived from an EMBL/GenBank/DDBJ whole genome shotgun (WGS) entry which is preliminary data.</text>
</comment>
<keyword evidence="2" id="KW-0813">Transport</keyword>
<keyword evidence="5" id="KW-0547">Nucleotide-binding</keyword>
<dbReference type="PROSITE" id="PS00211">
    <property type="entry name" value="ABC_TRANSPORTER_1"/>
    <property type="match status" value="1"/>
</dbReference>
<comment type="similarity">
    <text evidence="1">Belongs to the ABC transporter superfamily.</text>
</comment>
<keyword evidence="3" id="KW-1003">Cell membrane</keyword>
<keyword evidence="7" id="KW-0029">Amino-acid transport</keyword>
<dbReference type="SUPFAM" id="SSF52540">
    <property type="entry name" value="P-loop containing nucleoside triphosphate hydrolases"/>
    <property type="match status" value="1"/>
</dbReference>
<proteinExistence type="inferred from homology"/>
<keyword evidence="10" id="KW-1185">Reference proteome</keyword>
<evidence type="ECO:0000313" key="9">
    <source>
        <dbReference type="EMBL" id="NVI06827.1"/>
    </source>
</evidence>
<evidence type="ECO:0000259" key="8">
    <source>
        <dbReference type="PROSITE" id="PS50893"/>
    </source>
</evidence>